<sequence>MKNPADTQDLGAEFDRRARAAAAQTKSFSLEWPGSPTLPASDGSGSPVKVGPIGSAGQGGQS</sequence>
<evidence type="ECO:0000313" key="3">
    <source>
        <dbReference type="Proteomes" id="UP000245992"/>
    </source>
</evidence>
<feature type="region of interest" description="Disordered" evidence="1">
    <location>
        <begin position="1"/>
        <end position="62"/>
    </location>
</feature>
<name>A0A2T7T9K7_9ACTN</name>
<gene>
    <name evidence="2" type="ORF">Y717_00265</name>
</gene>
<keyword evidence="3" id="KW-1185">Reference proteome</keyword>
<dbReference type="AlphaFoldDB" id="A0A2T7T9K7"/>
<organism evidence="2 3">
    <name type="scientific">Streptomyces scopuliridis RB72</name>
    <dbReference type="NCBI Taxonomy" id="1440053"/>
    <lineage>
        <taxon>Bacteria</taxon>
        <taxon>Bacillati</taxon>
        <taxon>Actinomycetota</taxon>
        <taxon>Actinomycetes</taxon>
        <taxon>Kitasatosporales</taxon>
        <taxon>Streptomycetaceae</taxon>
        <taxon>Streptomyces</taxon>
    </lineage>
</organism>
<comment type="caution">
    <text evidence="2">The sequence shown here is derived from an EMBL/GenBank/DDBJ whole genome shotgun (WGS) entry which is preliminary data.</text>
</comment>
<evidence type="ECO:0000313" key="2">
    <source>
        <dbReference type="EMBL" id="PVE11833.1"/>
    </source>
</evidence>
<protein>
    <submittedName>
        <fullName evidence="2">Uncharacterized protein</fullName>
    </submittedName>
</protein>
<proteinExistence type="predicted"/>
<evidence type="ECO:0000256" key="1">
    <source>
        <dbReference type="SAM" id="MobiDB-lite"/>
    </source>
</evidence>
<accession>A0A2T7T9K7</accession>
<dbReference type="Proteomes" id="UP000245992">
    <property type="component" value="Unassembled WGS sequence"/>
</dbReference>
<dbReference type="EMBL" id="AZSP01000126">
    <property type="protein sequence ID" value="PVE11833.1"/>
    <property type="molecule type" value="Genomic_DNA"/>
</dbReference>
<reference evidence="2 3" key="1">
    <citation type="submission" date="2013-12" db="EMBL/GenBank/DDBJ databases">
        <title>Annotated genome of Streptomyces scopuliridis.</title>
        <authorList>
            <person name="Olson J.B."/>
        </authorList>
    </citation>
    <scope>NUCLEOTIDE SEQUENCE [LARGE SCALE GENOMIC DNA]</scope>
    <source>
        <strain evidence="2 3">RB72</strain>
    </source>
</reference>